<feature type="compositionally biased region" description="Polar residues" evidence="1">
    <location>
        <begin position="71"/>
        <end position="81"/>
    </location>
</feature>
<keyword evidence="3" id="KW-1185">Reference proteome</keyword>
<dbReference type="EMBL" id="GL888420">
    <property type="protein sequence ID" value="EGI61184.1"/>
    <property type="molecule type" value="Genomic_DNA"/>
</dbReference>
<dbReference type="Proteomes" id="UP000007755">
    <property type="component" value="Unassembled WGS sequence"/>
</dbReference>
<dbReference type="InParanoid" id="F4WX87"/>
<organism evidence="3">
    <name type="scientific">Acromyrmex echinatior</name>
    <name type="common">Panamanian leafcutter ant</name>
    <name type="synonym">Acromyrmex octospinosus echinatior</name>
    <dbReference type="NCBI Taxonomy" id="103372"/>
    <lineage>
        <taxon>Eukaryota</taxon>
        <taxon>Metazoa</taxon>
        <taxon>Ecdysozoa</taxon>
        <taxon>Arthropoda</taxon>
        <taxon>Hexapoda</taxon>
        <taxon>Insecta</taxon>
        <taxon>Pterygota</taxon>
        <taxon>Neoptera</taxon>
        <taxon>Endopterygota</taxon>
        <taxon>Hymenoptera</taxon>
        <taxon>Apocrita</taxon>
        <taxon>Aculeata</taxon>
        <taxon>Formicoidea</taxon>
        <taxon>Formicidae</taxon>
        <taxon>Myrmicinae</taxon>
        <taxon>Acromyrmex</taxon>
    </lineage>
</organism>
<name>F4WX87_ACREC</name>
<accession>F4WX87</accession>
<evidence type="ECO:0000256" key="1">
    <source>
        <dbReference type="SAM" id="MobiDB-lite"/>
    </source>
</evidence>
<reference evidence="2" key="1">
    <citation type="submission" date="2011-02" db="EMBL/GenBank/DDBJ databases">
        <title>The genome of the leaf-cutting ant Acromyrmex echinatior suggests key adaptations to social evolution and fungus farming.</title>
        <authorList>
            <person name="Nygaard S."/>
            <person name="Zhang G."/>
        </authorList>
    </citation>
    <scope>NUCLEOTIDE SEQUENCE</scope>
</reference>
<gene>
    <name evidence="2" type="ORF">G5I_10566</name>
</gene>
<dbReference type="AlphaFoldDB" id="F4WX87"/>
<protein>
    <submittedName>
        <fullName evidence="2">Uncharacterized protein</fullName>
    </submittedName>
</protein>
<proteinExistence type="predicted"/>
<evidence type="ECO:0000313" key="3">
    <source>
        <dbReference type="Proteomes" id="UP000007755"/>
    </source>
</evidence>
<feature type="region of interest" description="Disordered" evidence="1">
    <location>
        <begin position="65"/>
        <end position="111"/>
    </location>
</feature>
<sequence length="111" mass="12583">MAELIFGEIFPNKLSSYFRKLKDINSLYLLFYGEQVEELVKLCAWFQFEIIGSAEKLTEHLCLSDDENDNENTGINDNVSNDDGPIEKEPMTTQGSATVLDDEAQQQGKSR</sequence>
<evidence type="ECO:0000313" key="2">
    <source>
        <dbReference type="EMBL" id="EGI61184.1"/>
    </source>
</evidence>